<evidence type="ECO:0000313" key="3">
    <source>
        <dbReference type="Proteomes" id="UP000198923"/>
    </source>
</evidence>
<accession>A0A1G8IC39</accession>
<feature type="compositionally biased region" description="Low complexity" evidence="1">
    <location>
        <begin position="31"/>
        <end position="53"/>
    </location>
</feature>
<gene>
    <name evidence="2" type="ORF">SAMN05421505_13644</name>
</gene>
<feature type="region of interest" description="Disordered" evidence="1">
    <location>
        <begin position="1"/>
        <end position="60"/>
    </location>
</feature>
<keyword evidence="3" id="KW-1185">Reference proteome</keyword>
<protein>
    <submittedName>
        <fullName evidence="2">Uncharacterized protein</fullName>
    </submittedName>
</protein>
<dbReference type="EMBL" id="FNCN01000036">
    <property type="protein sequence ID" value="SDI16454.1"/>
    <property type="molecule type" value="Genomic_DNA"/>
</dbReference>
<feature type="region of interest" description="Disordered" evidence="1">
    <location>
        <begin position="76"/>
        <end position="171"/>
    </location>
</feature>
<organism evidence="2 3">
    <name type="scientific">Sinosporangium album</name>
    <dbReference type="NCBI Taxonomy" id="504805"/>
    <lineage>
        <taxon>Bacteria</taxon>
        <taxon>Bacillati</taxon>
        <taxon>Actinomycetota</taxon>
        <taxon>Actinomycetes</taxon>
        <taxon>Streptosporangiales</taxon>
        <taxon>Streptosporangiaceae</taxon>
        <taxon>Sinosporangium</taxon>
    </lineage>
</organism>
<evidence type="ECO:0000256" key="1">
    <source>
        <dbReference type="SAM" id="MobiDB-lite"/>
    </source>
</evidence>
<sequence>MKTATWDSPHRVSPIHIEPHQARNPANPNQPLTSPLKPTHTHTTPPTTCPGPTVGAHSLHRAPSWRHPVNCLAERHVGRAPPRSPRYDRRRLPWAGSVRGQMSTQARPPADGCARSGHLPGGGRPFPRPGTSRGPPTPRSRRETRTTRSRRPGRPFGRDGRVDSSPSLLRPAPCLREATAAGDDYWGLIEIGGPPWPPTIPRRPASRPATGSGLAWAMAAGAVRQPREAASTRTAATRRAERMGAAFHRDLGLVQGNRLLAFDHQVPQQH</sequence>
<proteinExistence type="predicted"/>
<dbReference type="AlphaFoldDB" id="A0A1G8IC39"/>
<evidence type="ECO:0000313" key="2">
    <source>
        <dbReference type="EMBL" id="SDI16454.1"/>
    </source>
</evidence>
<name>A0A1G8IC39_9ACTN</name>
<dbReference type="STRING" id="504805.SAMN05421505_13644"/>
<dbReference type="Proteomes" id="UP000198923">
    <property type="component" value="Unassembled WGS sequence"/>
</dbReference>
<reference evidence="2 3" key="1">
    <citation type="submission" date="2016-10" db="EMBL/GenBank/DDBJ databases">
        <authorList>
            <person name="de Groot N.N."/>
        </authorList>
    </citation>
    <scope>NUCLEOTIDE SEQUENCE [LARGE SCALE GENOMIC DNA]</scope>
    <source>
        <strain evidence="2 3">CPCC 201354</strain>
    </source>
</reference>